<dbReference type="InterPro" id="IPR029058">
    <property type="entry name" value="AB_hydrolase_fold"/>
</dbReference>
<dbReference type="InterPro" id="IPR022742">
    <property type="entry name" value="Hydrolase_4"/>
</dbReference>
<evidence type="ECO:0000313" key="3">
    <source>
        <dbReference type="Proteomes" id="UP001648503"/>
    </source>
</evidence>
<keyword evidence="3" id="KW-1185">Reference proteome</keyword>
<proteinExistence type="predicted"/>
<name>A0ABQ8EXA3_9FUNG</name>
<evidence type="ECO:0000259" key="1">
    <source>
        <dbReference type="Pfam" id="PF12146"/>
    </source>
</evidence>
<accession>A0ABQ8EXA3</accession>
<protein>
    <recommendedName>
        <fullName evidence="1">Serine aminopeptidase S33 domain-containing protein</fullName>
    </recommendedName>
</protein>
<comment type="caution">
    <text evidence="2">The sequence shown here is derived from an EMBL/GenBank/DDBJ whole genome shotgun (WGS) entry which is preliminary data.</text>
</comment>
<dbReference type="PANTHER" id="PTHR43798:SF5">
    <property type="entry name" value="MONOACYLGLYCEROL LIPASE ABHD6"/>
    <property type="match status" value="1"/>
</dbReference>
<dbReference type="EMBL" id="JAFCIX010000545">
    <property type="protein sequence ID" value="KAH6588078.1"/>
    <property type="molecule type" value="Genomic_DNA"/>
</dbReference>
<dbReference type="Pfam" id="PF12146">
    <property type="entry name" value="Hydrolase_4"/>
    <property type="match status" value="1"/>
</dbReference>
<dbReference type="PANTHER" id="PTHR43798">
    <property type="entry name" value="MONOACYLGLYCEROL LIPASE"/>
    <property type="match status" value="1"/>
</dbReference>
<gene>
    <name evidence="2" type="ORF">BASA50_010940</name>
</gene>
<feature type="domain" description="Serine aminopeptidase S33" evidence="1">
    <location>
        <begin position="70"/>
        <end position="304"/>
    </location>
</feature>
<reference evidence="2 3" key="1">
    <citation type="submission" date="2021-02" db="EMBL/GenBank/DDBJ databases">
        <title>Variation within the Batrachochytrium salamandrivorans European outbreak.</title>
        <authorList>
            <person name="Kelly M."/>
            <person name="Pasmans F."/>
            <person name="Shea T.P."/>
            <person name="Munoz J.F."/>
            <person name="Carranza S."/>
            <person name="Cuomo C.A."/>
            <person name="Martel A."/>
        </authorList>
    </citation>
    <scope>NUCLEOTIDE SEQUENCE [LARGE SCALE GENOMIC DNA]</scope>
    <source>
        <strain evidence="2 3">AMFP18/2</strain>
    </source>
</reference>
<dbReference type="InterPro" id="IPR050266">
    <property type="entry name" value="AB_hydrolase_sf"/>
</dbReference>
<dbReference type="SUPFAM" id="SSF53474">
    <property type="entry name" value="alpha/beta-Hydrolases"/>
    <property type="match status" value="1"/>
</dbReference>
<sequence>MLRLAIIKGVAAGALALGTVWINLKYAFRAYRTRTEEELGLEEFESFYRVGHLKLNRFLLVNPTHTHVCYILVHGFGGQLAQWYPIIRLLSASGSVFGLETVGHGQSQISFDPNDYLTESIVESIATAFVTSCPQVKKVVLVGHSLGCAHSVRLLHVLESKGVSTDALILMAPKSAPENIVSIKKTMQKMPVFAVGLFRFFETFNGPYSISVNRMYHKADLTMRFRQLRWNQTTPSLVVKLSALGISLPPENDYTRIHVPILVLYGLHDNLTKYDPNVKAIERWAVDADKTIYGVEASHSLIWEAKEQVMKHIVAFLEAHKIILSDS</sequence>
<organism evidence="2 3">
    <name type="scientific">Batrachochytrium salamandrivorans</name>
    <dbReference type="NCBI Taxonomy" id="1357716"/>
    <lineage>
        <taxon>Eukaryota</taxon>
        <taxon>Fungi</taxon>
        <taxon>Fungi incertae sedis</taxon>
        <taxon>Chytridiomycota</taxon>
        <taxon>Chytridiomycota incertae sedis</taxon>
        <taxon>Chytridiomycetes</taxon>
        <taxon>Rhizophydiales</taxon>
        <taxon>Rhizophydiales incertae sedis</taxon>
        <taxon>Batrachochytrium</taxon>
    </lineage>
</organism>
<dbReference type="Proteomes" id="UP001648503">
    <property type="component" value="Unassembled WGS sequence"/>
</dbReference>
<dbReference type="Gene3D" id="3.40.50.1820">
    <property type="entry name" value="alpha/beta hydrolase"/>
    <property type="match status" value="1"/>
</dbReference>
<evidence type="ECO:0000313" key="2">
    <source>
        <dbReference type="EMBL" id="KAH6588078.1"/>
    </source>
</evidence>